<dbReference type="Proteomes" id="UP000198864">
    <property type="component" value="Unassembled WGS sequence"/>
</dbReference>
<keyword evidence="1" id="KW-0472">Membrane</keyword>
<sequence length="338" mass="36427">MIWMTWRQFRTPALATGTLLLALLGGLALTWSEVTQLARETGYTGCQGDACRAAGEAFLQALQPGWASEFHIAAIGALYLLPALVGIFWGAPLVARELESGTYRMVFSQSVSRGRWLLVKLAAGCGAAALGAGLLSLVLTEWAQPIDGASADRMNPLVFAARGIVPVGYATLAFVVGVATGLLLRRTLAAMAVTLLVVISLQIAAPFVVRPWLAQPVTTVSPLHFDGDFGISMSPDTGRMTVHVEPDRRGDWIVSSTTITSTGAEFTGPADMTQCGPRASGGREACQRWLGEQNLSLKVSYVPGSKFWDLQWREFGVLFALTVALSLFSLWWVRRRLV</sequence>
<gene>
    <name evidence="2" type="ORF">GA0070561_5170</name>
</gene>
<accession>A0A1C4ZB79</accession>
<dbReference type="EMBL" id="FMCR01000005">
    <property type="protein sequence ID" value="SCF30086.1"/>
    <property type="molecule type" value="Genomic_DNA"/>
</dbReference>
<dbReference type="STRING" id="285676.GA0070561_5170"/>
<feature type="transmembrane region" description="Helical" evidence="1">
    <location>
        <begin position="315"/>
        <end position="333"/>
    </location>
</feature>
<name>A0A1C4ZB79_9ACTN</name>
<feature type="transmembrane region" description="Helical" evidence="1">
    <location>
        <begin position="72"/>
        <end position="95"/>
    </location>
</feature>
<feature type="transmembrane region" description="Helical" evidence="1">
    <location>
        <begin position="159"/>
        <end position="184"/>
    </location>
</feature>
<evidence type="ECO:0000256" key="1">
    <source>
        <dbReference type="SAM" id="Phobius"/>
    </source>
</evidence>
<keyword evidence="1" id="KW-0812">Transmembrane</keyword>
<protein>
    <submittedName>
        <fullName evidence="2">ABC-2 family transporter protein</fullName>
    </submittedName>
</protein>
<proteinExistence type="predicted"/>
<organism evidence="2 3">
    <name type="scientific">Micromonospora saelicesensis</name>
    <dbReference type="NCBI Taxonomy" id="285676"/>
    <lineage>
        <taxon>Bacteria</taxon>
        <taxon>Bacillati</taxon>
        <taxon>Actinomycetota</taxon>
        <taxon>Actinomycetes</taxon>
        <taxon>Micromonosporales</taxon>
        <taxon>Micromonosporaceae</taxon>
        <taxon>Micromonospora</taxon>
    </lineage>
</organism>
<reference evidence="2 3" key="1">
    <citation type="submission" date="2016-06" db="EMBL/GenBank/DDBJ databases">
        <authorList>
            <person name="Kjaerup R.B."/>
            <person name="Dalgaard T.S."/>
            <person name="Juul-Madsen H.R."/>
        </authorList>
    </citation>
    <scope>NUCLEOTIDE SEQUENCE [LARGE SCALE GENOMIC DNA]</scope>
    <source>
        <strain evidence="2 3">DSM 44871</strain>
    </source>
</reference>
<keyword evidence="1" id="KW-1133">Transmembrane helix</keyword>
<dbReference type="GO" id="GO:0140359">
    <property type="term" value="F:ABC-type transporter activity"/>
    <property type="evidence" value="ECO:0007669"/>
    <property type="project" value="InterPro"/>
</dbReference>
<evidence type="ECO:0000313" key="2">
    <source>
        <dbReference type="EMBL" id="SCF30086.1"/>
    </source>
</evidence>
<feature type="transmembrane region" description="Helical" evidence="1">
    <location>
        <begin position="191"/>
        <end position="213"/>
    </location>
</feature>
<dbReference type="AlphaFoldDB" id="A0A1C4ZB79"/>
<evidence type="ECO:0000313" key="3">
    <source>
        <dbReference type="Proteomes" id="UP000198864"/>
    </source>
</evidence>
<feature type="transmembrane region" description="Helical" evidence="1">
    <location>
        <begin position="116"/>
        <end position="139"/>
    </location>
</feature>
<dbReference type="GO" id="GO:0005886">
    <property type="term" value="C:plasma membrane"/>
    <property type="evidence" value="ECO:0007669"/>
    <property type="project" value="UniProtKB-SubCell"/>
</dbReference>